<evidence type="ECO:0000256" key="1">
    <source>
        <dbReference type="ARBA" id="ARBA00004167"/>
    </source>
</evidence>
<proteinExistence type="inferred from homology"/>
<evidence type="ECO:0000313" key="7">
    <source>
        <dbReference type="Proteomes" id="UP000741863"/>
    </source>
</evidence>
<dbReference type="InterPro" id="IPR023353">
    <property type="entry name" value="LemA-like_dom_sf"/>
</dbReference>
<reference evidence="6 7" key="1">
    <citation type="submission" date="2021-01" db="EMBL/GenBank/DDBJ databases">
        <title>Genomic Encyclopedia of Type Strains, Phase IV (KMG-IV): sequencing the most valuable type-strain genomes for metagenomic binning, comparative biology and taxonomic classification.</title>
        <authorList>
            <person name="Goeker M."/>
        </authorList>
    </citation>
    <scope>NUCLEOTIDE SEQUENCE [LARGE SCALE GENOMIC DNA]</scope>
    <source>
        <strain evidence="6 7">DSM 25540</strain>
    </source>
</reference>
<dbReference type="PANTHER" id="PTHR34478">
    <property type="entry name" value="PROTEIN LEMA"/>
    <property type="match status" value="1"/>
</dbReference>
<comment type="subcellular location">
    <subcellularLocation>
        <location evidence="1">Membrane</location>
        <topology evidence="1">Single-pass membrane protein</topology>
    </subcellularLocation>
</comment>
<keyword evidence="3" id="KW-0812">Transmembrane</keyword>
<keyword evidence="5" id="KW-0472">Membrane</keyword>
<comment type="caution">
    <text evidence="6">The sequence shown here is derived from an EMBL/GenBank/DDBJ whole genome shotgun (WGS) entry which is preliminary data.</text>
</comment>
<dbReference type="EMBL" id="JAFBEC010000005">
    <property type="protein sequence ID" value="MBM7632912.1"/>
    <property type="molecule type" value="Genomic_DNA"/>
</dbReference>
<evidence type="ECO:0000256" key="3">
    <source>
        <dbReference type="ARBA" id="ARBA00022692"/>
    </source>
</evidence>
<gene>
    <name evidence="6" type="ORF">JOD17_002006</name>
</gene>
<sequence length="189" mass="22285">MTVVLIVLLLIVIGAATAIGIFWFSSYNRLVKYRMWAEESWAQIENMLKQRYDMIPNLVNTVKGYAKHEQETLTQVIEKRNQMQDSNVSRNEQMHANNEAEQLLGRLFALREDYPDLKANENFMHLQQELTSMERKLAYARQTYNSTVRDYNIAVQSIPTNFVANVHNFLQYEMLETPEEERQNVKVEF</sequence>
<name>A0ABS2PC85_9BACL</name>
<accession>A0ABS2PC85</accession>
<evidence type="ECO:0000313" key="6">
    <source>
        <dbReference type="EMBL" id="MBM7632912.1"/>
    </source>
</evidence>
<evidence type="ECO:0000256" key="2">
    <source>
        <dbReference type="ARBA" id="ARBA00008854"/>
    </source>
</evidence>
<dbReference type="Proteomes" id="UP000741863">
    <property type="component" value="Unassembled WGS sequence"/>
</dbReference>
<organism evidence="6 7">
    <name type="scientific">Geomicrobium sediminis</name>
    <dbReference type="NCBI Taxonomy" id="1347788"/>
    <lineage>
        <taxon>Bacteria</taxon>
        <taxon>Bacillati</taxon>
        <taxon>Bacillota</taxon>
        <taxon>Bacilli</taxon>
        <taxon>Bacillales</taxon>
        <taxon>Geomicrobium</taxon>
    </lineage>
</organism>
<keyword evidence="4" id="KW-1133">Transmembrane helix</keyword>
<protein>
    <submittedName>
        <fullName evidence="6">LemA protein</fullName>
    </submittedName>
</protein>
<comment type="similarity">
    <text evidence="2">Belongs to the LemA family.</text>
</comment>
<dbReference type="PANTHER" id="PTHR34478:SF2">
    <property type="entry name" value="MEMBRANE PROTEIN"/>
    <property type="match status" value="1"/>
</dbReference>
<keyword evidence="7" id="KW-1185">Reference proteome</keyword>
<dbReference type="Gene3D" id="1.20.1440.20">
    <property type="entry name" value="LemA-like domain"/>
    <property type="match status" value="1"/>
</dbReference>
<dbReference type="Pfam" id="PF04011">
    <property type="entry name" value="LemA"/>
    <property type="match status" value="1"/>
</dbReference>
<evidence type="ECO:0000256" key="4">
    <source>
        <dbReference type="ARBA" id="ARBA00022989"/>
    </source>
</evidence>
<dbReference type="InterPro" id="IPR007156">
    <property type="entry name" value="MamQ_LemA"/>
</dbReference>
<evidence type="ECO:0000256" key="5">
    <source>
        <dbReference type="ARBA" id="ARBA00023136"/>
    </source>
</evidence>
<dbReference type="SUPFAM" id="SSF140478">
    <property type="entry name" value="LemA-like"/>
    <property type="match status" value="1"/>
</dbReference>